<accession>A0A3S3RHK8</accession>
<reference evidence="3 4" key="1">
    <citation type="submission" date="2019-01" db="EMBL/GenBank/DDBJ databases">
        <title>The draft genome of Rhizobium sp. 24NR.</title>
        <authorList>
            <person name="Liu L."/>
            <person name="Liang L."/>
            <person name="Shi S."/>
            <person name="Xu L."/>
            <person name="Wang X."/>
            <person name="Li L."/>
            <person name="Zhang X."/>
        </authorList>
    </citation>
    <scope>NUCLEOTIDE SEQUENCE [LARGE SCALE GENOMIC DNA]</scope>
    <source>
        <strain evidence="3 4">24NR</strain>
    </source>
</reference>
<dbReference type="PANTHER" id="PTHR41795">
    <property type="entry name" value="EXOPOLYSACCHARIDE SYNTHESIS PROTEIN"/>
    <property type="match status" value="1"/>
</dbReference>
<feature type="transmembrane region" description="Helical" evidence="2">
    <location>
        <begin position="211"/>
        <end position="233"/>
    </location>
</feature>
<feature type="compositionally biased region" description="Basic and acidic residues" evidence="1">
    <location>
        <begin position="23"/>
        <end position="33"/>
    </location>
</feature>
<dbReference type="PIRSF" id="PIRSF033239">
    <property type="entry name" value="ExoD"/>
    <property type="match status" value="1"/>
</dbReference>
<evidence type="ECO:0000313" key="3">
    <source>
        <dbReference type="EMBL" id="RWX76133.1"/>
    </source>
</evidence>
<feature type="transmembrane region" description="Helical" evidence="2">
    <location>
        <begin position="91"/>
        <end position="111"/>
    </location>
</feature>
<dbReference type="PANTHER" id="PTHR41795:SF1">
    <property type="entry name" value="EXOPOLYSACCHARIDE SYNTHESIS PROTEIN"/>
    <property type="match status" value="1"/>
</dbReference>
<dbReference type="Pfam" id="PF06055">
    <property type="entry name" value="ExoD"/>
    <property type="match status" value="1"/>
</dbReference>
<keyword evidence="2" id="KW-1133">Transmembrane helix</keyword>
<feature type="compositionally biased region" description="Basic and acidic residues" evidence="1">
    <location>
        <begin position="1"/>
        <end position="13"/>
    </location>
</feature>
<proteinExistence type="predicted"/>
<evidence type="ECO:0000313" key="4">
    <source>
        <dbReference type="Proteomes" id="UP000287687"/>
    </source>
</evidence>
<name>A0A3S3RHK8_9HYPH</name>
<protein>
    <submittedName>
        <fullName evidence="3">Exopolysaccharide biosynthesis protein</fullName>
    </submittedName>
</protein>
<gene>
    <name evidence="3" type="ORF">EPK99_19030</name>
</gene>
<organism evidence="3 4">
    <name type="scientific">Neorhizobium lilium</name>
    <dbReference type="NCBI Taxonomy" id="2503024"/>
    <lineage>
        <taxon>Bacteria</taxon>
        <taxon>Pseudomonadati</taxon>
        <taxon>Pseudomonadota</taxon>
        <taxon>Alphaproteobacteria</taxon>
        <taxon>Hyphomicrobiales</taxon>
        <taxon>Rhizobiaceae</taxon>
        <taxon>Rhizobium/Agrobacterium group</taxon>
        <taxon>Neorhizobium</taxon>
    </lineage>
</organism>
<keyword evidence="4" id="KW-1185">Reference proteome</keyword>
<dbReference type="AlphaFoldDB" id="A0A3S3RHK8"/>
<sequence length="234" mass="25044">MKKELSVKAEPDFPRNSGNAADAGKEAHDNTLDKRPPSVIELFRSVETSSNEERITIGDLLHGMEDRAAAALILIFALPNALPTPPGTSTVLGIPLLFLCTQFAVGWPVWLPRFITDRSMKRADFSALLTKAEPWLAKAERFLKPRLSVLTSYAAERLLGTLWLILAIVLVLPIPLGNMPPAVSLCIMALGLLAADGIFIILGVLAAIASLVLASSVVFGVLAAGAAFIGRFFS</sequence>
<dbReference type="Proteomes" id="UP000287687">
    <property type="component" value="Unassembled WGS sequence"/>
</dbReference>
<feature type="transmembrane region" description="Helical" evidence="2">
    <location>
        <begin position="182"/>
        <end position="204"/>
    </location>
</feature>
<feature type="region of interest" description="Disordered" evidence="1">
    <location>
        <begin position="1"/>
        <end position="33"/>
    </location>
</feature>
<feature type="transmembrane region" description="Helical" evidence="2">
    <location>
        <begin position="158"/>
        <end position="176"/>
    </location>
</feature>
<dbReference type="OrthoDB" id="8550083at2"/>
<dbReference type="InterPro" id="IPR010331">
    <property type="entry name" value="ExoD"/>
</dbReference>
<dbReference type="EMBL" id="SBIP01000004">
    <property type="protein sequence ID" value="RWX76133.1"/>
    <property type="molecule type" value="Genomic_DNA"/>
</dbReference>
<keyword evidence="2" id="KW-0812">Transmembrane</keyword>
<evidence type="ECO:0000256" key="2">
    <source>
        <dbReference type="SAM" id="Phobius"/>
    </source>
</evidence>
<keyword evidence="2" id="KW-0472">Membrane</keyword>
<comment type="caution">
    <text evidence="3">The sequence shown here is derived from an EMBL/GenBank/DDBJ whole genome shotgun (WGS) entry which is preliminary data.</text>
</comment>
<evidence type="ECO:0000256" key="1">
    <source>
        <dbReference type="SAM" id="MobiDB-lite"/>
    </source>
</evidence>